<keyword evidence="3 5" id="KW-0560">Oxidoreductase</keyword>
<evidence type="ECO:0000256" key="5">
    <source>
        <dbReference type="RuleBase" id="RU000499"/>
    </source>
</evidence>
<dbReference type="OrthoDB" id="9785502at2"/>
<dbReference type="PANTHER" id="PTHR11592:SF78">
    <property type="entry name" value="GLUTATHIONE PEROXIDASE"/>
    <property type="match status" value="1"/>
</dbReference>
<dbReference type="Gene3D" id="3.40.30.10">
    <property type="entry name" value="Glutaredoxin"/>
    <property type="match status" value="1"/>
</dbReference>
<dbReference type="EMBL" id="FQZF01000007">
    <property type="protein sequence ID" value="SHI95986.1"/>
    <property type="molecule type" value="Genomic_DNA"/>
</dbReference>
<evidence type="ECO:0000256" key="2">
    <source>
        <dbReference type="ARBA" id="ARBA00022559"/>
    </source>
</evidence>
<evidence type="ECO:0000313" key="6">
    <source>
        <dbReference type="EMBL" id="SHI95986.1"/>
    </source>
</evidence>
<dbReference type="InterPro" id="IPR036249">
    <property type="entry name" value="Thioredoxin-like_sf"/>
</dbReference>
<dbReference type="InterPro" id="IPR000889">
    <property type="entry name" value="Glutathione_peroxidase"/>
</dbReference>
<dbReference type="PANTHER" id="PTHR11592">
    <property type="entry name" value="GLUTATHIONE PEROXIDASE"/>
    <property type="match status" value="1"/>
</dbReference>
<name>A0A1M6FEB5_9PROT</name>
<keyword evidence="7" id="KW-1185">Reference proteome</keyword>
<dbReference type="AlphaFoldDB" id="A0A1M6FEB5"/>
<accession>A0A1M6FEB5</accession>
<dbReference type="STRING" id="198092.SAMN02745194_01417"/>
<gene>
    <name evidence="6" type="ORF">SAMN02745194_01417</name>
</gene>
<protein>
    <recommendedName>
        <fullName evidence="5">Glutathione peroxidase</fullName>
    </recommendedName>
</protein>
<evidence type="ECO:0000256" key="1">
    <source>
        <dbReference type="ARBA" id="ARBA00006926"/>
    </source>
</evidence>
<dbReference type="FunFam" id="3.40.30.10:FF:000010">
    <property type="entry name" value="Glutathione peroxidase"/>
    <property type="match status" value="1"/>
</dbReference>
<dbReference type="SUPFAM" id="SSF52833">
    <property type="entry name" value="Thioredoxin-like"/>
    <property type="match status" value="1"/>
</dbReference>
<keyword evidence="2 5" id="KW-0575">Peroxidase</keyword>
<evidence type="ECO:0000256" key="4">
    <source>
        <dbReference type="PIRSR" id="PIRSR000303-1"/>
    </source>
</evidence>
<dbReference type="GO" id="GO:0034599">
    <property type="term" value="P:cellular response to oxidative stress"/>
    <property type="evidence" value="ECO:0007669"/>
    <property type="project" value="TreeGrafter"/>
</dbReference>
<comment type="similarity">
    <text evidence="1 5">Belongs to the glutathione peroxidase family.</text>
</comment>
<dbReference type="CDD" id="cd00340">
    <property type="entry name" value="GSH_Peroxidase"/>
    <property type="match status" value="1"/>
</dbReference>
<dbReference type="Proteomes" id="UP000184387">
    <property type="component" value="Unassembled WGS sequence"/>
</dbReference>
<dbReference type="InterPro" id="IPR029759">
    <property type="entry name" value="GPX_AS"/>
</dbReference>
<sequence length="159" mass="17133">MSGLLELSAPLPGGGAQPLSDYRGKVLLIVNTASRCGFTPQYEGLEALQRRFGARGFQVLAFPCNQFGRQEPGDAAEIATFCTTKYDVTFPVFAKVEVNGAGADPVFRHLKKAAPGALGTEAVKWNFTKFLVDREGRVVARFAPSTAPEKLAGDIERLL</sequence>
<evidence type="ECO:0000313" key="7">
    <source>
        <dbReference type="Proteomes" id="UP000184387"/>
    </source>
</evidence>
<dbReference type="PROSITE" id="PS51355">
    <property type="entry name" value="GLUTATHIONE_PEROXID_3"/>
    <property type="match status" value="1"/>
</dbReference>
<dbReference type="InterPro" id="IPR029760">
    <property type="entry name" value="GPX_CS"/>
</dbReference>
<dbReference type="PIRSF" id="PIRSF000303">
    <property type="entry name" value="Glutathion_perox"/>
    <property type="match status" value="1"/>
</dbReference>
<organism evidence="6 7">
    <name type="scientific">Muricoccus roseus</name>
    <dbReference type="NCBI Taxonomy" id="198092"/>
    <lineage>
        <taxon>Bacteria</taxon>
        <taxon>Pseudomonadati</taxon>
        <taxon>Pseudomonadota</taxon>
        <taxon>Alphaproteobacteria</taxon>
        <taxon>Acetobacterales</taxon>
        <taxon>Roseomonadaceae</taxon>
        <taxon>Muricoccus</taxon>
    </lineage>
</organism>
<feature type="active site" evidence="4">
    <location>
        <position position="36"/>
    </location>
</feature>
<dbReference type="Pfam" id="PF00255">
    <property type="entry name" value="GSHPx"/>
    <property type="match status" value="1"/>
</dbReference>
<reference evidence="6 7" key="1">
    <citation type="submission" date="2016-11" db="EMBL/GenBank/DDBJ databases">
        <authorList>
            <person name="Jaros S."/>
            <person name="Januszkiewicz K."/>
            <person name="Wedrychowicz H."/>
        </authorList>
    </citation>
    <scope>NUCLEOTIDE SEQUENCE [LARGE SCALE GENOMIC DNA]</scope>
    <source>
        <strain evidence="6 7">DSM 14916</strain>
    </source>
</reference>
<dbReference type="PROSITE" id="PS00460">
    <property type="entry name" value="GLUTATHIONE_PEROXID_1"/>
    <property type="match status" value="1"/>
</dbReference>
<evidence type="ECO:0000256" key="3">
    <source>
        <dbReference type="ARBA" id="ARBA00023002"/>
    </source>
</evidence>
<dbReference type="PRINTS" id="PR01011">
    <property type="entry name" value="GLUTPROXDASE"/>
</dbReference>
<proteinExistence type="inferred from homology"/>
<dbReference type="GO" id="GO:0004601">
    <property type="term" value="F:peroxidase activity"/>
    <property type="evidence" value="ECO:0007669"/>
    <property type="project" value="UniProtKB-KW"/>
</dbReference>
<dbReference type="PROSITE" id="PS00763">
    <property type="entry name" value="GLUTATHIONE_PEROXID_2"/>
    <property type="match status" value="1"/>
</dbReference>